<evidence type="ECO:0008006" key="4">
    <source>
        <dbReference type="Google" id="ProtNLM"/>
    </source>
</evidence>
<evidence type="ECO:0000313" key="3">
    <source>
        <dbReference type="Proteomes" id="UP001066276"/>
    </source>
</evidence>
<name>A0AAV7TYM5_PLEWA</name>
<protein>
    <recommendedName>
        <fullName evidence="4">C3H1-type domain-containing protein</fullName>
    </recommendedName>
</protein>
<feature type="compositionally biased region" description="Low complexity" evidence="1">
    <location>
        <begin position="78"/>
        <end position="88"/>
    </location>
</feature>
<sequence length="504" mass="54120">MASYRVRVGKRKGTDPELAQLLKLFLAKLGGGDSDGEAAPSDGDDGEEGTARPRRTHVAPPAAFPPVKRRNKKQTGGAVVQQPALQTVPAPPPPMIELVTVVAPSIAVAAPSEEIAGPRPGVATPSLGPAGGVEAMLADIRRSVAALAAPTKDLPTQILPIVQGVAPGASTTTEQGQAAMAQSGASQNLTNQTLVSVSQMLANITVPTPTPPPTTPWASDPLQNTVLQLKRQVEALVAARNVPSLQVSTSSPCVSQAPGSLSQTPPVEKEHGKVMEQGVSVIKTPAPAEGTGSDTLLSRPGKLAAHVASEIKEKIWKGDFVDIFSLVRAKRREIESKDKDAKASSFTNKKPKIEENITNWLFGFNVFMSVMLEKKPEIGMSMIFYANKILKAHHMYGGNAWLEYDRDFRWAKVEDPAIGWDQTEVNVWLECVNNKLPSKQPFRAQYSNDKKGSCWAVNRKVCSRPPGTCKFRHSCAFCGHPSHPEFKCLKKPKDKAKEGSKSST</sequence>
<evidence type="ECO:0000313" key="2">
    <source>
        <dbReference type="EMBL" id="KAJ1181595.1"/>
    </source>
</evidence>
<reference evidence="2" key="1">
    <citation type="journal article" date="2022" name="bioRxiv">
        <title>Sequencing and chromosome-scale assembly of the giantPleurodeles waltlgenome.</title>
        <authorList>
            <person name="Brown T."/>
            <person name="Elewa A."/>
            <person name="Iarovenko S."/>
            <person name="Subramanian E."/>
            <person name="Araus A.J."/>
            <person name="Petzold A."/>
            <person name="Susuki M."/>
            <person name="Suzuki K.-i.T."/>
            <person name="Hayashi T."/>
            <person name="Toyoda A."/>
            <person name="Oliveira C."/>
            <person name="Osipova E."/>
            <person name="Leigh N.D."/>
            <person name="Simon A."/>
            <person name="Yun M.H."/>
        </authorList>
    </citation>
    <scope>NUCLEOTIDE SEQUENCE</scope>
    <source>
        <strain evidence="2">20211129_DDA</strain>
        <tissue evidence="2">Liver</tissue>
    </source>
</reference>
<dbReference type="EMBL" id="JANPWB010000006">
    <property type="protein sequence ID" value="KAJ1181595.1"/>
    <property type="molecule type" value="Genomic_DNA"/>
</dbReference>
<feature type="region of interest" description="Disordered" evidence="1">
    <location>
        <begin position="248"/>
        <end position="267"/>
    </location>
</feature>
<evidence type="ECO:0000256" key="1">
    <source>
        <dbReference type="SAM" id="MobiDB-lite"/>
    </source>
</evidence>
<proteinExistence type="predicted"/>
<feature type="region of interest" description="Disordered" evidence="1">
    <location>
        <begin position="30"/>
        <end position="92"/>
    </location>
</feature>
<dbReference type="PANTHER" id="PTHR35558">
    <property type="entry name" value="SGNH_HYDRO DOMAIN-CONTAINING PROTEIN"/>
    <property type="match status" value="1"/>
</dbReference>
<organism evidence="2 3">
    <name type="scientific">Pleurodeles waltl</name>
    <name type="common">Iberian ribbed newt</name>
    <dbReference type="NCBI Taxonomy" id="8319"/>
    <lineage>
        <taxon>Eukaryota</taxon>
        <taxon>Metazoa</taxon>
        <taxon>Chordata</taxon>
        <taxon>Craniata</taxon>
        <taxon>Vertebrata</taxon>
        <taxon>Euteleostomi</taxon>
        <taxon>Amphibia</taxon>
        <taxon>Batrachia</taxon>
        <taxon>Caudata</taxon>
        <taxon>Salamandroidea</taxon>
        <taxon>Salamandridae</taxon>
        <taxon>Pleurodelinae</taxon>
        <taxon>Pleurodeles</taxon>
    </lineage>
</organism>
<dbReference type="Proteomes" id="UP001066276">
    <property type="component" value="Chromosome 3_2"/>
</dbReference>
<dbReference type="PANTHER" id="PTHR35558:SF1">
    <property type="entry name" value="ENDONUCLEASE_EXONUCLEASE_PHOSPHATASE DOMAIN-CONTAINING PROTEIN"/>
    <property type="match status" value="1"/>
</dbReference>
<feature type="compositionally biased region" description="Polar residues" evidence="1">
    <location>
        <begin position="248"/>
        <end position="265"/>
    </location>
</feature>
<keyword evidence="3" id="KW-1185">Reference proteome</keyword>
<accession>A0AAV7TYM5</accession>
<dbReference type="AlphaFoldDB" id="A0AAV7TYM5"/>
<gene>
    <name evidence="2" type="ORF">NDU88_006800</name>
</gene>
<comment type="caution">
    <text evidence="2">The sequence shown here is derived from an EMBL/GenBank/DDBJ whole genome shotgun (WGS) entry which is preliminary data.</text>
</comment>